<dbReference type="EMBL" id="CADCVT010000468">
    <property type="protein sequence ID" value="CAA9535981.1"/>
    <property type="molecule type" value="Genomic_DNA"/>
</dbReference>
<reference evidence="2" key="1">
    <citation type="submission" date="2020-02" db="EMBL/GenBank/DDBJ databases">
        <authorList>
            <person name="Meier V. D."/>
        </authorList>
    </citation>
    <scope>NUCLEOTIDE SEQUENCE</scope>
    <source>
        <strain evidence="2">AVDCRST_MAG85</strain>
    </source>
</reference>
<accession>A0A6J4TZI5</accession>
<evidence type="ECO:0000313" key="2">
    <source>
        <dbReference type="EMBL" id="CAA9535981.1"/>
    </source>
</evidence>
<protein>
    <submittedName>
        <fullName evidence="2">Putative secreted hydrolase</fullName>
    </submittedName>
</protein>
<proteinExistence type="predicted"/>
<keyword evidence="2" id="KW-0378">Hydrolase</keyword>
<dbReference type="AlphaFoldDB" id="A0A6J4TZI5"/>
<feature type="compositionally biased region" description="Basic and acidic residues" evidence="1">
    <location>
        <begin position="180"/>
        <end position="201"/>
    </location>
</feature>
<feature type="compositionally biased region" description="Basic and acidic residues" evidence="1">
    <location>
        <begin position="209"/>
        <end position="230"/>
    </location>
</feature>
<feature type="region of interest" description="Disordered" evidence="1">
    <location>
        <begin position="74"/>
        <end position="115"/>
    </location>
</feature>
<feature type="non-terminal residue" evidence="2">
    <location>
        <position position="1"/>
    </location>
</feature>
<feature type="compositionally biased region" description="Basic and acidic residues" evidence="1">
    <location>
        <begin position="76"/>
        <end position="103"/>
    </location>
</feature>
<feature type="non-terminal residue" evidence="2">
    <location>
        <position position="261"/>
    </location>
</feature>
<gene>
    <name evidence="2" type="ORF">AVDCRST_MAG85-4120</name>
</gene>
<evidence type="ECO:0000256" key="1">
    <source>
        <dbReference type="SAM" id="MobiDB-lite"/>
    </source>
</evidence>
<sequence length="261" mass="29690">VRQVSLCRRRCRRVVRVRRRCLARCGGALRRARRLVLLGDRHADLLRLDLPAVGVRVSVPAQPAAGEHAARLRRVLGSEDRQRAQHAGREPHRRDRDRHDHDRGQRRRVLEHRHGVREAGVGVGLRHPRRLVAELHPQHAAGAAQPGLLEDQEPLALGARRRARVSAALHGRRLQCRDVLRQRRHDDAQPDCRPAQQHDRGPGGGVRVHVQEPDDRLHRPRDLLEQRVDQRAVQSGRGELPPQPDRPELRVPAARAAGRRL</sequence>
<dbReference type="GO" id="GO:0016787">
    <property type="term" value="F:hydrolase activity"/>
    <property type="evidence" value="ECO:0007669"/>
    <property type="project" value="UniProtKB-KW"/>
</dbReference>
<feature type="region of interest" description="Disordered" evidence="1">
    <location>
        <begin position="180"/>
        <end position="261"/>
    </location>
</feature>
<name>A0A6J4TZI5_9ACTN</name>
<organism evidence="2">
    <name type="scientific">uncultured Solirubrobacteraceae bacterium</name>
    <dbReference type="NCBI Taxonomy" id="1162706"/>
    <lineage>
        <taxon>Bacteria</taxon>
        <taxon>Bacillati</taxon>
        <taxon>Actinomycetota</taxon>
        <taxon>Thermoleophilia</taxon>
        <taxon>Solirubrobacterales</taxon>
        <taxon>Solirubrobacteraceae</taxon>
        <taxon>environmental samples</taxon>
    </lineage>
</organism>